<evidence type="ECO:0000313" key="1">
    <source>
        <dbReference type="EMBL" id="QSS66804.1"/>
    </source>
</evidence>
<name>A0A8A1MPW8_AJECA</name>
<proteinExistence type="predicted"/>
<dbReference type="VEuPathDB" id="FungiDB:I7I51_03016"/>
<reference evidence="1" key="1">
    <citation type="submission" date="2021-01" db="EMBL/GenBank/DDBJ databases">
        <title>Chromosome-level genome assembly of a human fungal pathogen reveals clustering of transcriptionally co-regulated genes.</title>
        <authorList>
            <person name="Voorhies M."/>
            <person name="Cohen S."/>
            <person name="Shea T.P."/>
            <person name="Petrus S."/>
            <person name="Munoz J.F."/>
            <person name="Poplawski S."/>
            <person name="Goldman W.E."/>
            <person name="Michael T."/>
            <person name="Cuomo C.A."/>
            <person name="Sil A."/>
            <person name="Beyhan S."/>
        </authorList>
    </citation>
    <scope>NUCLEOTIDE SEQUENCE</scope>
    <source>
        <strain evidence="1">WU24</strain>
    </source>
</reference>
<evidence type="ECO:0000313" key="2">
    <source>
        <dbReference type="Proteomes" id="UP000663671"/>
    </source>
</evidence>
<dbReference type="AlphaFoldDB" id="A0A8A1MPW8"/>
<organism evidence="1 2">
    <name type="scientific">Ajellomyces capsulatus</name>
    <name type="common">Darling's disease fungus</name>
    <name type="synonym">Histoplasma capsulatum</name>
    <dbReference type="NCBI Taxonomy" id="5037"/>
    <lineage>
        <taxon>Eukaryota</taxon>
        <taxon>Fungi</taxon>
        <taxon>Dikarya</taxon>
        <taxon>Ascomycota</taxon>
        <taxon>Pezizomycotina</taxon>
        <taxon>Eurotiomycetes</taxon>
        <taxon>Eurotiomycetidae</taxon>
        <taxon>Onygenales</taxon>
        <taxon>Ajellomycetaceae</taxon>
        <taxon>Histoplasma</taxon>
    </lineage>
</organism>
<gene>
    <name evidence="1" type="ORF">I7I51_03016</name>
</gene>
<dbReference type="EMBL" id="CP069116">
    <property type="protein sequence ID" value="QSS66804.1"/>
    <property type="molecule type" value="Genomic_DNA"/>
</dbReference>
<protein>
    <submittedName>
        <fullName evidence="1">Uncharacterized protein</fullName>
    </submittedName>
</protein>
<accession>A0A8A1MPW8</accession>
<feature type="non-terminal residue" evidence="1">
    <location>
        <position position="1"/>
    </location>
</feature>
<sequence length="100" mass="10562">QKSEALSSSSPGHHQRMFAFPGSSGVTEIVISGGCVFLIDASCPLARCLNAGWSSMLGCIRFAVLAPAPYVDPGNDTPLEEMAPAASIMPNVFARFDNHH</sequence>
<dbReference type="Proteomes" id="UP000663671">
    <property type="component" value="Chromosome 6"/>
</dbReference>